<reference evidence="1 2" key="1">
    <citation type="journal article" date="2006" name="Int. J. Syst. Evol. Microbiol.">
        <title>Dyella yeojuensis sp. nov., isolated from greenhouse soil in Korea.</title>
        <authorList>
            <person name="Kim B.Y."/>
            <person name="Weon H.Y."/>
            <person name="Lee K.H."/>
            <person name="Seok S.J."/>
            <person name="Kwon S.W."/>
            <person name="Go S.J."/>
            <person name="Stackebrandt E."/>
        </authorList>
    </citation>
    <scope>NUCLEOTIDE SEQUENCE [LARGE SCALE GENOMIC DNA]</scope>
    <source>
        <strain evidence="1 2">DSM 17673</strain>
    </source>
</reference>
<keyword evidence="2" id="KW-1185">Reference proteome</keyword>
<dbReference type="Proteomes" id="UP000518878">
    <property type="component" value="Unassembled WGS sequence"/>
</dbReference>
<accession>A0A7X5TP07</accession>
<dbReference type="PANTHER" id="PTHR45982:SF1">
    <property type="entry name" value="REGULATOR OF CHROMOSOME CONDENSATION"/>
    <property type="match status" value="1"/>
</dbReference>
<evidence type="ECO:0000313" key="2">
    <source>
        <dbReference type="Proteomes" id="UP000518878"/>
    </source>
</evidence>
<dbReference type="RefSeq" id="WP_166698250.1">
    <property type="nucleotide sequence ID" value="NZ_JAAQTL010000001.1"/>
</dbReference>
<evidence type="ECO:0008006" key="3">
    <source>
        <dbReference type="Google" id="ProtNLM"/>
    </source>
</evidence>
<protein>
    <recommendedName>
        <fullName evidence="3">Alpha-tubulin suppressor-like RCC1 family protein</fullName>
    </recommendedName>
</protein>
<evidence type="ECO:0000313" key="1">
    <source>
        <dbReference type="EMBL" id="NID14540.1"/>
    </source>
</evidence>
<dbReference type="PANTHER" id="PTHR45982">
    <property type="entry name" value="REGULATOR OF CHROMOSOME CONDENSATION"/>
    <property type="match status" value="1"/>
</dbReference>
<name>A0A7X5TP07_9GAMM</name>
<dbReference type="Gene3D" id="2.130.10.30">
    <property type="entry name" value="Regulator of chromosome condensation 1/beta-lactamase-inhibitor protein II"/>
    <property type="match status" value="2"/>
</dbReference>
<gene>
    <name evidence="1" type="ORF">HBF32_03560</name>
</gene>
<comment type="caution">
    <text evidence="1">The sequence shown here is derived from an EMBL/GenBank/DDBJ whole genome shotgun (WGS) entry which is preliminary data.</text>
</comment>
<proteinExistence type="predicted"/>
<sequence length="707" mass="73799">MAWSFDVFGHTPFFPIDVDPDIPSAIDLIVDPARPDEPGKVIPVAMADSVILVTCPKWQNWSTDDKAQAFVMRPGGDPDDPDRLTASDIVDVGTFPGDIELYLDLAPLNVAAGEDLAFELYVAQGSAISNPYVSNVYRFRIDKQPPGGATLPPPVFADDVVKNGVTPEQLVLDDQGNAYLPATVAPYFRQAAGDALSGYLDGAPNLLAAEVALDGVGQSVCIRFEAAAVELAGDGRHVFTYAIVDRAGNRSTMSAPVDLVVRMKVPEMIIRGGRSRSAPFYYRQPLRLSAHPAQQADEVVWSYAHSSPEVARSFVDTHPHVPLSASLRRGGAVIGSWILRPGNVAGTYNTDPQWDGGCIVRDDGTLYGYGSPDVLPPANAQGVVHVATTRSAYAALLAHGSVTGWGDPLAGGLIPSTVAAQLRDIVGIVASGGAFVALRADGRVVAWGASDRGAQIPPAIAPELEDIVEVVGSDAAFAARTRDGKVFAWGAPWPYGMRVNAAAGAIALVANDHAFAAITARGTVAAWGDTDSGGRIPEPIAPMLEDVVRLAATSQAFAALRRDGTVHAWGLPRFGGQLPGPVTQAMHVLGSTTAFVALSADGTPTCWGEPGEGGTAPVDTTIDVVTCGYGTFAAILADGSAMSWGRNSGRYAGHDAVAVYAPDRHVIVLTAGGMLVSWGEPALDLSSLDGQVSHASPAPPFAMEAPP</sequence>
<dbReference type="AlphaFoldDB" id="A0A7X5TP07"/>
<organism evidence="1 2">
    <name type="scientific">Luteibacter yeojuensis</name>
    <dbReference type="NCBI Taxonomy" id="345309"/>
    <lineage>
        <taxon>Bacteria</taxon>
        <taxon>Pseudomonadati</taxon>
        <taxon>Pseudomonadota</taxon>
        <taxon>Gammaproteobacteria</taxon>
        <taxon>Lysobacterales</taxon>
        <taxon>Rhodanobacteraceae</taxon>
        <taxon>Luteibacter</taxon>
    </lineage>
</organism>
<dbReference type="InterPro" id="IPR051553">
    <property type="entry name" value="Ran_GTPase-activating"/>
</dbReference>
<dbReference type="InterPro" id="IPR009091">
    <property type="entry name" value="RCC1/BLIP-II"/>
</dbReference>
<dbReference type="EMBL" id="JAAQTL010000001">
    <property type="protein sequence ID" value="NID14540.1"/>
    <property type="molecule type" value="Genomic_DNA"/>
</dbReference>
<dbReference type="SUPFAM" id="SSF50985">
    <property type="entry name" value="RCC1/BLIP-II"/>
    <property type="match status" value="1"/>
</dbReference>